<gene>
    <name evidence="4" type="ORF">V5N11_024891</name>
    <name evidence="3" type="ORF">V5N11_029966</name>
</gene>
<organism evidence="3 5">
    <name type="scientific">Cardamine amara subsp. amara</name>
    <dbReference type="NCBI Taxonomy" id="228776"/>
    <lineage>
        <taxon>Eukaryota</taxon>
        <taxon>Viridiplantae</taxon>
        <taxon>Streptophyta</taxon>
        <taxon>Embryophyta</taxon>
        <taxon>Tracheophyta</taxon>
        <taxon>Spermatophyta</taxon>
        <taxon>Magnoliopsida</taxon>
        <taxon>eudicotyledons</taxon>
        <taxon>Gunneridae</taxon>
        <taxon>Pentapetalae</taxon>
        <taxon>rosids</taxon>
        <taxon>malvids</taxon>
        <taxon>Brassicales</taxon>
        <taxon>Brassicaceae</taxon>
        <taxon>Cardamineae</taxon>
        <taxon>Cardamine</taxon>
    </lineage>
</organism>
<accession>A0ABD0ZC20</accession>
<dbReference type="EMBL" id="JBANAX010000138">
    <property type="protein sequence ID" value="KAL1221059.1"/>
    <property type="molecule type" value="Genomic_DNA"/>
</dbReference>
<proteinExistence type="predicted"/>
<sequence length="275" mass="31077">MGQSHGVESGGEGEGDKVSDTSPLNSLPEGCISNIISFTSPQDACVLATVSKTFERGVNSDIVWDKFLPPNYEYVVPRSGDSSSKKEHYFALCDNPVLIDDGKKSLWLEKASGKRCIMIPAMDLNIAWADDLRYWHWILIPEARFGIVAELLEVWWFDIRGKTNTRFLSPGTHYSAYIVFKKLDNFTGFKNVAMEAEIELLGEEPSRRSIYFDETVNGNLVKPEERQDGWMEAELGKFFNEGLHSDEINMRVFESSSHKHGLIILGIEIRPAKLH</sequence>
<dbReference type="Proteomes" id="UP001558713">
    <property type="component" value="Unassembled WGS sequence"/>
</dbReference>
<dbReference type="PANTHER" id="PTHR32278:SF119">
    <property type="entry name" value="F-BOX PROTEIN PP2-B10-RELATED"/>
    <property type="match status" value="1"/>
</dbReference>
<comment type="caution">
    <text evidence="3">The sequence shown here is derived from an EMBL/GenBank/DDBJ whole genome shotgun (WGS) entry which is preliminary data.</text>
</comment>
<evidence type="ECO:0000259" key="2">
    <source>
        <dbReference type="PROSITE" id="PS50181"/>
    </source>
</evidence>
<dbReference type="EMBL" id="JBANAX010000833">
    <property type="protein sequence ID" value="KAL1192068.1"/>
    <property type="molecule type" value="Genomic_DNA"/>
</dbReference>
<dbReference type="AlphaFoldDB" id="A0ABD0ZC20"/>
<protein>
    <submittedName>
        <fullName evidence="3">F-box protein PP2-B10</fullName>
    </submittedName>
</protein>
<name>A0ABD0ZC20_CARAN</name>
<dbReference type="SUPFAM" id="SSF81383">
    <property type="entry name" value="F-box domain"/>
    <property type="match status" value="1"/>
</dbReference>
<evidence type="ECO:0000256" key="1">
    <source>
        <dbReference type="SAM" id="MobiDB-lite"/>
    </source>
</evidence>
<dbReference type="InterPro" id="IPR001810">
    <property type="entry name" value="F-box_dom"/>
</dbReference>
<dbReference type="CDD" id="cd22162">
    <property type="entry name" value="F-box_AtSKIP3-like"/>
    <property type="match status" value="1"/>
</dbReference>
<feature type="region of interest" description="Disordered" evidence="1">
    <location>
        <begin position="1"/>
        <end position="23"/>
    </location>
</feature>
<reference evidence="3 5" key="1">
    <citation type="submission" date="2024-04" db="EMBL/GenBank/DDBJ databases">
        <title>Genome assembly C_amara_ONT_v2.</title>
        <authorList>
            <person name="Yant L."/>
            <person name="Moore C."/>
            <person name="Slenker M."/>
        </authorList>
    </citation>
    <scope>NUCLEOTIDE SEQUENCE [LARGE SCALE GENOMIC DNA]</scope>
    <source>
        <tissue evidence="3">Leaf</tissue>
    </source>
</reference>
<evidence type="ECO:0000313" key="3">
    <source>
        <dbReference type="EMBL" id="KAL1192068.1"/>
    </source>
</evidence>
<dbReference type="FunFam" id="1.20.1280.50:FF:000112">
    <property type="entry name" value="F-box protein PP2-B1"/>
    <property type="match status" value="1"/>
</dbReference>
<dbReference type="Pfam" id="PF14299">
    <property type="entry name" value="PP2"/>
    <property type="match status" value="1"/>
</dbReference>
<dbReference type="Pfam" id="PF00646">
    <property type="entry name" value="F-box"/>
    <property type="match status" value="1"/>
</dbReference>
<dbReference type="PROSITE" id="PS50181">
    <property type="entry name" value="FBOX"/>
    <property type="match status" value="1"/>
</dbReference>
<dbReference type="SMART" id="SM00256">
    <property type="entry name" value="FBOX"/>
    <property type="match status" value="1"/>
</dbReference>
<dbReference type="Gene3D" id="1.20.1280.50">
    <property type="match status" value="1"/>
</dbReference>
<keyword evidence="5" id="KW-1185">Reference proteome</keyword>
<evidence type="ECO:0000313" key="5">
    <source>
        <dbReference type="Proteomes" id="UP001558713"/>
    </source>
</evidence>
<evidence type="ECO:0000313" key="4">
    <source>
        <dbReference type="EMBL" id="KAL1221059.1"/>
    </source>
</evidence>
<dbReference type="InterPro" id="IPR036047">
    <property type="entry name" value="F-box-like_dom_sf"/>
</dbReference>
<feature type="domain" description="F-box" evidence="2">
    <location>
        <begin position="21"/>
        <end position="67"/>
    </location>
</feature>
<dbReference type="InterPro" id="IPR025886">
    <property type="entry name" value="PP2-like"/>
</dbReference>
<dbReference type="PANTHER" id="PTHR32278">
    <property type="entry name" value="F-BOX DOMAIN-CONTAINING PROTEIN"/>
    <property type="match status" value="1"/>
</dbReference>